<dbReference type="Proteomes" id="UP001157418">
    <property type="component" value="Unassembled WGS sequence"/>
</dbReference>
<sequence>MVAGGGGGGFNGDTCGSRIIEYPPHQVFPYISRHNHHSLFANLTLSENTQEEGKSFHTTTLLAQFLFNQHSTPFLQKKLKVLHLLYQVMDDTTQRMLSR</sequence>
<reference evidence="1 2" key="1">
    <citation type="submission" date="2022-01" db="EMBL/GenBank/DDBJ databases">
        <authorList>
            <person name="Xiong W."/>
            <person name="Schranz E."/>
        </authorList>
    </citation>
    <scope>NUCLEOTIDE SEQUENCE [LARGE SCALE GENOMIC DNA]</scope>
</reference>
<accession>A0AAU9LN19</accession>
<dbReference type="EMBL" id="CAKMRJ010000002">
    <property type="protein sequence ID" value="CAH1417024.1"/>
    <property type="molecule type" value="Genomic_DNA"/>
</dbReference>
<keyword evidence="2" id="KW-1185">Reference proteome</keyword>
<organism evidence="1 2">
    <name type="scientific">Lactuca virosa</name>
    <dbReference type="NCBI Taxonomy" id="75947"/>
    <lineage>
        <taxon>Eukaryota</taxon>
        <taxon>Viridiplantae</taxon>
        <taxon>Streptophyta</taxon>
        <taxon>Embryophyta</taxon>
        <taxon>Tracheophyta</taxon>
        <taxon>Spermatophyta</taxon>
        <taxon>Magnoliopsida</taxon>
        <taxon>eudicotyledons</taxon>
        <taxon>Gunneridae</taxon>
        <taxon>Pentapetalae</taxon>
        <taxon>asterids</taxon>
        <taxon>campanulids</taxon>
        <taxon>Asterales</taxon>
        <taxon>Asteraceae</taxon>
        <taxon>Cichorioideae</taxon>
        <taxon>Cichorieae</taxon>
        <taxon>Lactucinae</taxon>
        <taxon>Lactuca</taxon>
    </lineage>
</organism>
<dbReference type="AlphaFoldDB" id="A0AAU9LN19"/>
<evidence type="ECO:0000313" key="2">
    <source>
        <dbReference type="Proteomes" id="UP001157418"/>
    </source>
</evidence>
<name>A0AAU9LN19_9ASTR</name>
<proteinExistence type="predicted"/>
<evidence type="ECO:0000313" key="1">
    <source>
        <dbReference type="EMBL" id="CAH1417024.1"/>
    </source>
</evidence>
<gene>
    <name evidence="1" type="ORF">LVIROSA_LOCUS4743</name>
</gene>
<comment type="caution">
    <text evidence="1">The sequence shown here is derived from an EMBL/GenBank/DDBJ whole genome shotgun (WGS) entry which is preliminary data.</text>
</comment>
<protein>
    <submittedName>
        <fullName evidence="1">Uncharacterized protein</fullName>
    </submittedName>
</protein>